<evidence type="ECO:0000256" key="2">
    <source>
        <dbReference type="ARBA" id="ARBA00006666"/>
    </source>
</evidence>
<proteinExistence type="inferred from homology"/>
<dbReference type="GO" id="GO:0022841">
    <property type="term" value="F:potassium ion leak channel activity"/>
    <property type="evidence" value="ECO:0007669"/>
    <property type="project" value="TreeGrafter"/>
</dbReference>
<evidence type="ECO:0000256" key="9">
    <source>
        <dbReference type="ARBA" id="ARBA00022882"/>
    </source>
</evidence>
<dbReference type="KEGG" id="tsr:106540107"/>
<dbReference type="PRINTS" id="PR01588">
    <property type="entry name" value="THIKCHANNEL"/>
</dbReference>
<keyword evidence="4" id="KW-1003">Cell membrane</keyword>
<evidence type="ECO:0000256" key="17">
    <source>
        <dbReference type="SAM" id="Phobius"/>
    </source>
</evidence>
<feature type="transmembrane region" description="Helical" evidence="17">
    <location>
        <begin position="228"/>
        <end position="248"/>
    </location>
</feature>
<keyword evidence="9" id="KW-0851">Voltage-gated channel</keyword>
<dbReference type="InterPro" id="IPR003280">
    <property type="entry name" value="2pore_dom_K_chnl"/>
</dbReference>
<dbReference type="OrthoDB" id="297496at2759"/>
<dbReference type="AlphaFoldDB" id="A0A6I9X5B3"/>
<dbReference type="GO" id="GO:0046872">
    <property type="term" value="F:metal ion binding"/>
    <property type="evidence" value="ECO:0007669"/>
    <property type="project" value="UniProtKB-KW"/>
</dbReference>
<dbReference type="InterPro" id="IPR013099">
    <property type="entry name" value="K_chnl_dom"/>
</dbReference>
<evidence type="ECO:0000256" key="7">
    <source>
        <dbReference type="ARBA" id="ARBA00022723"/>
    </source>
</evidence>
<dbReference type="GO" id="GO:0030322">
    <property type="term" value="P:stabilization of membrane potential"/>
    <property type="evidence" value="ECO:0007669"/>
    <property type="project" value="TreeGrafter"/>
</dbReference>
<dbReference type="PRINTS" id="PR01333">
    <property type="entry name" value="2POREKCHANEL"/>
</dbReference>
<comment type="similarity">
    <text evidence="2 16">Belongs to the two pore domain potassium channel (TC 1.A.1.8) family.</text>
</comment>
<dbReference type="FunFam" id="1.10.287.70:FF:000070">
    <property type="entry name" value="Potassium channel, subfamily K, member 12 like"/>
    <property type="match status" value="1"/>
</dbReference>
<keyword evidence="19" id="KW-1185">Reference proteome</keyword>
<evidence type="ECO:0000256" key="13">
    <source>
        <dbReference type="ARBA" id="ARBA00023136"/>
    </source>
</evidence>
<keyword evidence="11 17" id="KW-1133">Transmembrane helix</keyword>
<dbReference type="Gene3D" id="1.10.287.70">
    <property type="match status" value="1"/>
</dbReference>
<evidence type="ECO:0000256" key="6">
    <source>
        <dbReference type="ARBA" id="ARBA00022692"/>
    </source>
</evidence>
<keyword evidence="6 16" id="KW-0812">Transmembrane</keyword>
<evidence type="ECO:0000256" key="11">
    <source>
        <dbReference type="ARBA" id="ARBA00022989"/>
    </source>
</evidence>
<evidence type="ECO:0000256" key="14">
    <source>
        <dbReference type="ARBA" id="ARBA00023303"/>
    </source>
</evidence>
<feature type="transmembrane region" description="Helical" evidence="17">
    <location>
        <begin position="24"/>
        <end position="45"/>
    </location>
</feature>
<keyword evidence="8" id="KW-0631">Potassium channel</keyword>
<dbReference type="GeneID" id="106540107"/>
<comment type="subcellular location">
    <subcellularLocation>
        <location evidence="1">Cell membrane</location>
        <topology evidence="1">Multi-pass membrane protein</topology>
    </subcellularLocation>
</comment>
<organism evidence="19 20">
    <name type="scientific">Thamnophis sirtalis</name>
    <dbReference type="NCBI Taxonomy" id="35019"/>
    <lineage>
        <taxon>Eukaryota</taxon>
        <taxon>Metazoa</taxon>
        <taxon>Chordata</taxon>
        <taxon>Craniata</taxon>
        <taxon>Vertebrata</taxon>
        <taxon>Euteleostomi</taxon>
        <taxon>Lepidosauria</taxon>
        <taxon>Squamata</taxon>
        <taxon>Bifurcata</taxon>
        <taxon>Unidentata</taxon>
        <taxon>Episquamata</taxon>
        <taxon>Toxicofera</taxon>
        <taxon>Serpentes</taxon>
        <taxon>Colubroidea</taxon>
        <taxon>Colubridae</taxon>
        <taxon>Natricinae</taxon>
        <taxon>Thamnophis</taxon>
    </lineage>
</organism>
<evidence type="ECO:0000256" key="12">
    <source>
        <dbReference type="ARBA" id="ARBA00023065"/>
    </source>
</evidence>
<keyword evidence="14 16" id="KW-0407">Ion channel</keyword>
<dbReference type="Proteomes" id="UP000504617">
    <property type="component" value="Unplaced"/>
</dbReference>
<keyword evidence="12 16" id="KW-0406">Ion transport</keyword>
<dbReference type="InterPro" id="IPR005410">
    <property type="entry name" value="2pore_dom_K_chnl_THIK"/>
</dbReference>
<keyword evidence="10" id="KW-0630">Potassium</keyword>
<evidence type="ECO:0000313" key="20">
    <source>
        <dbReference type="RefSeq" id="XP_013910589.1"/>
    </source>
</evidence>
<reference evidence="20" key="1">
    <citation type="submission" date="2025-08" db="UniProtKB">
        <authorList>
            <consortium name="RefSeq"/>
        </authorList>
    </citation>
    <scope>IDENTIFICATION</scope>
    <source>
        <tissue evidence="20">Skeletal muscle</tissue>
    </source>
</reference>
<protein>
    <submittedName>
        <fullName evidence="20">Potassium channel subfamily K member 13</fullName>
    </submittedName>
</protein>
<dbReference type="PANTHER" id="PTHR11003">
    <property type="entry name" value="POTASSIUM CHANNEL, SUBFAMILY K"/>
    <property type="match status" value="1"/>
</dbReference>
<name>A0A6I9X5B3_9SAUR</name>
<feature type="transmembrane region" description="Helical" evidence="17">
    <location>
        <begin position="260"/>
        <end position="284"/>
    </location>
</feature>
<evidence type="ECO:0000256" key="5">
    <source>
        <dbReference type="ARBA" id="ARBA00022538"/>
    </source>
</evidence>
<dbReference type="GO" id="GO:0015271">
    <property type="term" value="F:outward rectifier potassium channel activity"/>
    <property type="evidence" value="ECO:0007669"/>
    <property type="project" value="TreeGrafter"/>
</dbReference>
<evidence type="ECO:0000256" key="4">
    <source>
        <dbReference type="ARBA" id="ARBA00022475"/>
    </source>
</evidence>
<evidence type="ECO:0000313" key="19">
    <source>
        <dbReference type="Proteomes" id="UP000504617"/>
    </source>
</evidence>
<dbReference type="SUPFAM" id="SSF81324">
    <property type="entry name" value="Voltage-gated potassium channels"/>
    <property type="match status" value="2"/>
</dbReference>
<evidence type="ECO:0000256" key="10">
    <source>
        <dbReference type="ARBA" id="ARBA00022958"/>
    </source>
</evidence>
<sequence>MARRGLCSCSLPSFGVLTQDTARFLLLAVLTVLYMACGAVIFSTLERPSELETLRKWQLKIENFSQKHNLALADLKGFLFEYEAAYLIGVRVNATRPQWDLIGAFYFAGTVVSTVGFGRTTPTTRTGKLFLILYGLIGCAAAILFFNLFLERLIVVIAYVMKSYHERKLKRKLRRDVQQADIDEVDNLARWKPSVYHVMLTLCLASVIVSCSASAMFTATEGWSYSDSLYYCFVTFSTIGFGDMVSGWNPHYKNQHLYRFGNSVVILTGICFVYSLFNVISIVIKQFLNWILKNMGSTCHKCQRKLLRLQTNVVMPGTVLRQRNVSIESDGVDSETRGSSRSAEMSMKDLLASNKVSLAVLQKRLAEIPLHRPPVSSAKTGLEGGVGALGIMNNRLEETRTDK</sequence>
<dbReference type="PANTHER" id="PTHR11003:SF57">
    <property type="entry name" value="POTASSIUM CHANNEL SUBFAMILY K MEMBER 13"/>
    <property type="match status" value="1"/>
</dbReference>
<evidence type="ECO:0000259" key="18">
    <source>
        <dbReference type="Pfam" id="PF07885"/>
    </source>
</evidence>
<dbReference type="Pfam" id="PF07885">
    <property type="entry name" value="Ion_trans_2"/>
    <property type="match status" value="2"/>
</dbReference>
<feature type="transmembrane region" description="Helical" evidence="17">
    <location>
        <begin position="101"/>
        <end position="119"/>
    </location>
</feature>
<dbReference type="GO" id="GO:0034702">
    <property type="term" value="C:monoatomic ion channel complex"/>
    <property type="evidence" value="ECO:0007669"/>
    <property type="project" value="UniProtKB-KW"/>
</dbReference>
<evidence type="ECO:0000256" key="15">
    <source>
        <dbReference type="ARBA" id="ARBA00034430"/>
    </source>
</evidence>
<dbReference type="RefSeq" id="XP_013910589.1">
    <property type="nucleotide sequence ID" value="XM_014055114.1"/>
</dbReference>
<accession>A0A6I9X5B3</accession>
<keyword evidence="7" id="KW-0479">Metal-binding</keyword>
<evidence type="ECO:0000256" key="8">
    <source>
        <dbReference type="ARBA" id="ARBA00022826"/>
    </source>
</evidence>
<feature type="domain" description="Potassium channel" evidence="18">
    <location>
        <begin position="88"/>
        <end position="153"/>
    </location>
</feature>
<dbReference type="CTD" id="56659"/>
<gene>
    <name evidence="20" type="primary">KCNK13</name>
</gene>
<dbReference type="GO" id="GO:0005886">
    <property type="term" value="C:plasma membrane"/>
    <property type="evidence" value="ECO:0007669"/>
    <property type="project" value="UniProtKB-SubCell"/>
</dbReference>
<feature type="transmembrane region" description="Helical" evidence="17">
    <location>
        <begin position="131"/>
        <end position="161"/>
    </location>
</feature>
<keyword evidence="13 17" id="KW-0472">Membrane</keyword>
<feature type="transmembrane region" description="Helical" evidence="17">
    <location>
        <begin position="195"/>
        <end position="216"/>
    </location>
</feature>
<keyword evidence="3 16" id="KW-0813">Transport</keyword>
<comment type="catalytic activity">
    <reaction evidence="15">
        <text>K(+)(in) = K(+)(out)</text>
        <dbReference type="Rhea" id="RHEA:29463"/>
        <dbReference type="ChEBI" id="CHEBI:29103"/>
    </reaction>
</comment>
<evidence type="ECO:0000256" key="1">
    <source>
        <dbReference type="ARBA" id="ARBA00004651"/>
    </source>
</evidence>
<evidence type="ECO:0000256" key="3">
    <source>
        <dbReference type="ARBA" id="ARBA00022448"/>
    </source>
</evidence>
<feature type="domain" description="Potassium channel" evidence="18">
    <location>
        <begin position="202"/>
        <end position="285"/>
    </location>
</feature>
<evidence type="ECO:0000256" key="16">
    <source>
        <dbReference type="RuleBase" id="RU003857"/>
    </source>
</evidence>
<keyword evidence="5" id="KW-0633">Potassium transport</keyword>